<dbReference type="InterPro" id="IPR009190">
    <property type="entry name" value="DUF1462"/>
</dbReference>
<keyword evidence="2" id="KW-1185">Reference proteome</keyword>
<evidence type="ECO:0000313" key="1">
    <source>
        <dbReference type="EMBL" id="MFC7439702.1"/>
    </source>
</evidence>
<evidence type="ECO:0000313" key="2">
    <source>
        <dbReference type="Proteomes" id="UP001596500"/>
    </source>
</evidence>
<dbReference type="Pfam" id="PF07315">
    <property type="entry name" value="DUF1462"/>
    <property type="match status" value="1"/>
</dbReference>
<sequence>MKKVTVFVYGAEQVCPSCVSLPSSKETASWLEAALKRKYGEQVDVCYVDIHQPVGEAEAAFAKRVIEEDLWYPVVVIEGEVVAEGNPKLKVISQLLENMGAVQKV</sequence>
<dbReference type="Gene3D" id="3.40.30.30">
    <property type="entry name" value="Hypothetical protein sa0798"/>
    <property type="match status" value="1"/>
</dbReference>
<comment type="caution">
    <text evidence="1">The sequence shown here is derived from an EMBL/GenBank/DDBJ whole genome shotgun (WGS) entry which is preliminary data.</text>
</comment>
<dbReference type="EMBL" id="JBHTBW010000003">
    <property type="protein sequence ID" value="MFC7439702.1"/>
    <property type="molecule type" value="Genomic_DNA"/>
</dbReference>
<dbReference type="InterPro" id="IPR036249">
    <property type="entry name" value="Thioredoxin-like_sf"/>
</dbReference>
<gene>
    <name evidence="1" type="ORF">ACFQNG_00765</name>
</gene>
<name>A0ABW2RFB2_9BACL</name>
<proteinExistence type="predicted"/>
<dbReference type="RefSeq" id="WP_379862883.1">
    <property type="nucleotide sequence ID" value="NZ_JBHTBW010000003.1"/>
</dbReference>
<dbReference type="InterPro" id="IPR038218">
    <property type="entry name" value="YuzD-like_sp"/>
</dbReference>
<protein>
    <submittedName>
        <fullName evidence="1">YuzD family protein</fullName>
    </submittedName>
</protein>
<accession>A0ABW2RFB2</accession>
<organism evidence="1 2">
    <name type="scientific">Laceyella putida</name>
    <dbReference type="NCBI Taxonomy" id="110101"/>
    <lineage>
        <taxon>Bacteria</taxon>
        <taxon>Bacillati</taxon>
        <taxon>Bacillota</taxon>
        <taxon>Bacilli</taxon>
        <taxon>Bacillales</taxon>
        <taxon>Thermoactinomycetaceae</taxon>
        <taxon>Laceyella</taxon>
    </lineage>
</organism>
<dbReference type="SUPFAM" id="SSF52833">
    <property type="entry name" value="Thioredoxin-like"/>
    <property type="match status" value="1"/>
</dbReference>
<dbReference type="Proteomes" id="UP001596500">
    <property type="component" value="Unassembled WGS sequence"/>
</dbReference>
<reference evidence="2" key="1">
    <citation type="journal article" date="2019" name="Int. J. Syst. Evol. Microbiol.">
        <title>The Global Catalogue of Microorganisms (GCM) 10K type strain sequencing project: providing services to taxonomists for standard genome sequencing and annotation.</title>
        <authorList>
            <consortium name="The Broad Institute Genomics Platform"/>
            <consortium name="The Broad Institute Genome Sequencing Center for Infectious Disease"/>
            <person name="Wu L."/>
            <person name="Ma J."/>
        </authorList>
    </citation>
    <scope>NUCLEOTIDE SEQUENCE [LARGE SCALE GENOMIC DNA]</scope>
    <source>
        <strain evidence="2">CGMCC 1.12942</strain>
    </source>
</reference>